<dbReference type="GO" id="GO:0006352">
    <property type="term" value="P:DNA-templated transcription initiation"/>
    <property type="evidence" value="ECO:0007669"/>
    <property type="project" value="InterPro"/>
</dbReference>
<evidence type="ECO:0000313" key="8">
    <source>
        <dbReference type="EMBL" id="MBO8444076.1"/>
    </source>
</evidence>
<feature type="domain" description="RNA polymerase sigma factor 70 region 4 type 2" evidence="7">
    <location>
        <begin position="114"/>
        <end position="165"/>
    </location>
</feature>
<dbReference type="NCBIfam" id="TIGR02937">
    <property type="entry name" value="sigma70-ECF"/>
    <property type="match status" value="1"/>
</dbReference>
<evidence type="ECO:0000256" key="2">
    <source>
        <dbReference type="ARBA" id="ARBA00023015"/>
    </source>
</evidence>
<dbReference type="InterPro" id="IPR013325">
    <property type="entry name" value="RNA_pol_sigma_r2"/>
</dbReference>
<dbReference type="PANTHER" id="PTHR43133:SF8">
    <property type="entry name" value="RNA POLYMERASE SIGMA FACTOR HI_1459-RELATED"/>
    <property type="match status" value="1"/>
</dbReference>
<dbReference type="InterPro" id="IPR014284">
    <property type="entry name" value="RNA_pol_sigma-70_dom"/>
</dbReference>
<dbReference type="PANTHER" id="PTHR43133">
    <property type="entry name" value="RNA POLYMERASE ECF-TYPE SIGMA FACTO"/>
    <property type="match status" value="1"/>
</dbReference>
<dbReference type="AlphaFoldDB" id="A0A9D9HA87"/>
<dbReference type="Gene3D" id="1.10.1740.10">
    <property type="match status" value="1"/>
</dbReference>
<dbReference type="SUPFAM" id="SSF88659">
    <property type="entry name" value="Sigma3 and sigma4 domains of RNA polymerase sigma factors"/>
    <property type="match status" value="1"/>
</dbReference>
<comment type="similarity">
    <text evidence="1">Belongs to the sigma-70 factor family. ECF subfamily.</text>
</comment>
<evidence type="ECO:0000256" key="5">
    <source>
        <dbReference type="ARBA" id="ARBA00023163"/>
    </source>
</evidence>
<keyword evidence="3" id="KW-0731">Sigma factor</keyword>
<reference evidence="8" key="1">
    <citation type="submission" date="2020-10" db="EMBL/GenBank/DDBJ databases">
        <authorList>
            <person name="Gilroy R."/>
        </authorList>
    </citation>
    <scope>NUCLEOTIDE SEQUENCE</scope>
    <source>
        <strain evidence="8">11167</strain>
    </source>
</reference>
<protein>
    <submittedName>
        <fullName evidence="8">RNA polymerase sigma factor</fullName>
    </submittedName>
</protein>
<dbReference type="GO" id="GO:0016987">
    <property type="term" value="F:sigma factor activity"/>
    <property type="evidence" value="ECO:0007669"/>
    <property type="project" value="UniProtKB-KW"/>
</dbReference>
<dbReference type="InterPro" id="IPR007627">
    <property type="entry name" value="RNA_pol_sigma70_r2"/>
</dbReference>
<evidence type="ECO:0000259" key="7">
    <source>
        <dbReference type="Pfam" id="PF08281"/>
    </source>
</evidence>
<dbReference type="InterPro" id="IPR013249">
    <property type="entry name" value="RNA_pol_sigma70_r4_t2"/>
</dbReference>
<evidence type="ECO:0000259" key="6">
    <source>
        <dbReference type="Pfam" id="PF04542"/>
    </source>
</evidence>
<dbReference type="Proteomes" id="UP000823633">
    <property type="component" value="Unassembled WGS sequence"/>
</dbReference>
<dbReference type="CDD" id="cd06171">
    <property type="entry name" value="Sigma70_r4"/>
    <property type="match status" value="1"/>
</dbReference>
<dbReference type="Pfam" id="PF04542">
    <property type="entry name" value="Sigma70_r2"/>
    <property type="match status" value="1"/>
</dbReference>
<organism evidence="8 9">
    <name type="scientific">Candidatus Aphodenecus pullistercoris</name>
    <dbReference type="NCBI Taxonomy" id="2840669"/>
    <lineage>
        <taxon>Bacteria</taxon>
        <taxon>Pseudomonadati</taxon>
        <taxon>Spirochaetota</taxon>
        <taxon>Spirochaetia</taxon>
        <taxon>Spirochaetales</taxon>
        <taxon>Candidatus Aphodenecus</taxon>
    </lineage>
</organism>
<comment type="caution">
    <text evidence="8">The sequence shown here is derived from an EMBL/GenBank/DDBJ whole genome shotgun (WGS) entry which is preliminary data.</text>
</comment>
<dbReference type="InterPro" id="IPR039425">
    <property type="entry name" value="RNA_pol_sigma-70-like"/>
</dbReference>
<dbReference type="InterPro" id="IPR036388">
    <property type="entry name" value="WH-like_DNA-bd_sf"/>
</dbReference>
<evidence type="ECO:0000256" key="3">
    <source>
        <dbReference type="ARBA" id="ARBA00023082"/>
    </source>
</evidence>
<keyword evidence="5" id="KW-0804">Transcription</keyword>
<evidence type="ECO:0000256" key="1">
    <source>
        <dbReference type="ARBA" id="ARBA00010641"/>
    </source>
</evidence>
<gene>
    <name evidence="8" type="ORF">IAC42_10045</name>
</gene>
<dbReference type="EMBL" id="JADIMU010000070">
    <property type="protein sequence ID" value="MBO8444076.1"/>
    <property type="molecule type" value="Genomic_DNA"/>
</dbReference>
<keyword evidence="4" id="KW-0238">DNA-binding</keyword>
<dbReference type="SUPFAM" id="SSF88946">
    <property type="entry name" value="Sigma2 domain of RNA polymerase sigma factors"/>
    <property type="match status" value="1"/>
</dbReference>
<sequence length="177" mass="20384">MEIKSSDKDSFRLVYDSCYKTLVRICYHVVYDLDTAQELVQEAFERFYLKNMSFPSEDEARYWLIRVAKNLALNHLRRFHREQAMVEKVKLSVATGGASSDAQKALDDSETVRQVRKAVMALPDNLRMVVILKEYGDLDYKAIGKILGITEGNVKVRVHRARKKLEEALGGDEAYVY</sequence>
<dbReference type="InterPro" id="IPR013324">
    <property type="entry name" value="RNA_pol_sigma_r3/r4-like"/>
</dbReference>
<reference evidence="8" key="2">
    <citation type="journal article" date="2021" name="PeerJ">
        <title>Extensive microbial diversity within the chicken gut microbiome revealed by metagenomics and culture.</title>
        <authorList>
            <person name="Gilroy R."/>
            <person name="Ravi A."/>
            <person name="Getino M."/>
            <person name="Pursley I."/>
            <person name="Horton D.L."/>
            <person name="Alikhan N.F."/>
            <person name="Baker D."/>
            <person name="Gharbi K."/>
            <person name="Hall N."/>
            <person name="Watson M."/>
            <person name="Adriaenssens E.M."/>
            <person name="Foster-Nyarko E."/>
            <person name="Jarju S."/>
            <person name="Secka A."/>
            <person name="Antonio M."/>
            <person name="Oren A."/>
            <person name="Chaudhuri R.R."/>
            <person name="La Ragione R."/>
            <person name="Hildebrand F."/>
            <person name="Pallen M.J."/>
        </authorList>
    </citation>
    <scope>NUCLEOTIDE SEQUENCE</scope>
    <source>
        <strain evidence="8">11167</strain>
    </source>
</reference>
<keyword evidence="2" id="KW-0805">Transcription regulation</keyword>
<evidence type="ECO:0000313" key="9">
    <source>
        <dbReference type="Proteomes" id="UP000823633"/>
    </source>
</evidence>
<name>A0A9D9HA87_9SPIR</name>
<dbReference type="Pfam" id="PF08281">
    <property type="entry name" value="Sigma70_r4_2"/>
    <property type="match status" value="1"/>
</dbReference>
<accession>A0A9D9HA87</accession>
<dbReference type="GO" id="GO:0003677">
    <property type="term" value="F:DNA binding"/>
    <property type="evidence" value="ECO:0007669"/>
    <property type="project" value="UniProtKB-KW"/>
</dbReference>
<dbReference type="Gene3D" id="1.10.10.10">
    <property type="entry name" value="Winged helix-like DNA-binding domain superfamily/Winged helix DNA-binding domain"/>
    <property type="match status" value="1"/>
</dbReference>
<proteinExistence type="inferred from homology"/>
<feature type="domain" description="RNA polymerase sigma-70 region 2" evidence="6">
    <location>
        <begin position="15"/>
        <end position="78"/>
    </location>
</feature>
<evidence type="ECO:0000256" key="4">
    <source>
        <dbReference type="ARBA" id="ARBA00023125"/>
    </source>
</evidence>